<dbReference type="Gene3D" id="3.40.50.970">
    <property type="match status" value="1"/>
</dbReference>
<evidence type="ECO:0000259" key="1">
    <source>
        <dbReference type="Pfam" id="PF00456"/>
    </source>
</evidence>
<feature type="domain" description="Transketolase N-terminal" evidence="1">
    <location>
        <begin position="27"/>
        <end position="278"/>
    </location>
</feature>
<evidence type="ECO:0000313" key="2">
    <source>
        <dbReference type="EMBL" id="QCI63182.1"/>
    </source>
</evidence>
<dbReference type="PANTHER" id="PTHR47514">
    <property type="entry name" value="TRANSKETOLASE N-TERMINAL SECTION-RELATED"/>
    <property type="match status" value="1"/>
</dbReference>
<sequence>MNMVLREPNAEMLRRKAAELRGRVVLMSHQAQSAHLASSLSCCDVLAAAYWHALRIEPSKPNDPTRDRFILSKGHAAMAIYTTLAFRGFFPVEKLDTYNQDGGQLAEHPPANLLPGIEAATGSLGHGLPIGCGIALSGRINKAQPYRVYALLSDGECNEGSVWEAAMFAAAQKLENLCVIVDYNKWQATARSNETLQLAPLREKWESFGWDAIEIDGHDVGLLAKLLSNIPNGSGKPVAIVAHTVKGKGVSFMEDDNNWHYRAPTAAEVEAAHKELGLI</sequence>
<dbReference type="PANTHER" id="PTHR47514:SF2">
    <property type="entry name" value="TRANSKETOLASE"/>
    <property type="match status" value="1"/>
</dbReference>
<keyword evidence="3" id="KW-1185">Reference proteome</keyword>
<dbReference type="KEGG" id="pstg:E8M01_02370"/>
<dbReference type="AlphaFoldDB" id="A0A4D7B4Q4"/>
<organism evidence="2 3">
    <name type="scientific">Phreatobacter stygius</name>
    <dbReference type="NCBI Taxonomy" id="1940610"/>
    <lineage>
        <taxon>Bacteria</taxon>
        <taxon>Pseudomonadati</taxon>
        <taxon>Pseudomonadota</taxon>
        <taxon>Alphaproteobacteria</taxon>
        <taxon>Hyphomicrobiales</taxon>
        <taxon>Phreatobacteraceae</taxon>
        <taxon>Phreatobacter</taxon>
    </lineage>
</organism>
<dbReference type="InterPro" id="IPR029061">
    <property type="entry name" value="THDP-binding"/>
</dbReference>
<dbReference type="EMBL" id="CP039690">
    <property type="protein sequence ID" value="QCI63182.1"/>
    <property type="molecule type" value="Genomic_DNA"/>
</dbReference>
<dbReference type="Pfam" id="PF00456">
    <property type="entry name" value="Transketolase_N"/>
    <property type="match status" value="1"/>
</dbReference>
<dbReference type="Proteomes" id="UP000298781">
    <property type="component" value="Chromosome"/>
</dbReference>
<reference evidence="2 3" key="1">
    <citation type="submission" date="2019-04" db="EMBL/GenBank/DDBJ databases">
        <title>Phreatobacter aquaticus sp. nov.</title>
        <authorList>
            <person name="Choi A."/>
        </authorList>
    </citation>
    <scope>NUCLEOTIDE SEQUENCE [LARGE SCALE GENOMIC DNA]</scope>
    <source>
        <strain evidence="2 3">KCTC 52518</strain>
    </source>
</reference>
<dbReference type="RefSeq" id="WP_136958644.1">
    <property type="nucleotide sequence ID" value="NZ_CP039690.1"/>
</dbReference>
<proteinExistence type="predicted"/>
<dbReference type="CDD" id="cd02012">
    <property type="entry name" value="TPP_TK"/>
    <property type="match status" value="1"/>
</dbReference>
<gene>
    <name evidence="2" type="ORF">E8M01_02370</name>
</gene>
<name>A0A4D7B4Q4_9HYPH</name>
<accession>A0A4D7B4Q4</accession>
<dbReference type="OrthoDB" id="8732661at2"/>
<dbReference type="SUPFAM" id="SSF52518">
    <property type="entry name" value="Thiamin diphosphate-binding fold (THDP-binding)"/>
    <property type="match status" value="1"/>
</dbReference>
<protein>
    <submittedName>
        <fullName evidence="2">Transketolase</fullName>
    </submittedName>
</protein>
<dbReference type="InterPro" id="IPR005474">
    <property type="entry name" value="Transketolase_N"/>
</dbReference>
<evidence type="ECO:0000313" key="3">
    <source>
        <dbReference type="Proteomes" id="UP000298781"/>
    </source>
</evidence>